<evidence type="ECO:0000259" key="5">
    <source>
        <dbReference type="Pfam" id="PF04542"/>
    </source>
</evidence>
<protein>
    <submittedName>
        <fullName evidence="6">RNA polymerase sigma factor</fullName>
    </submittedName>
</protein>
<accession>A0ABT3B4Y8</accession>
<dbReference type="PANTHER" id="PTHR43133">
    <property type="entry name" value="RNA POLYMERASE ECF-TYPE SIGMA FACTO"/>
    <property type="match status" value="1"/>
</dbReference>
<gene>
    <name evidence="6" type="ORF">OGM63_23490</name>
</gene>
<keyword evidence="1" id="KW-0805">Transcription regulation</keyword>
<dbReference type="SUPFAM" id="SSF88946">
    <property type="entry name" value="Sigma2 domain of RNA polymerase sigma factors"/>
    <property type="match status" value="1"/>
</dbReference>
<evidence type="ECO:0000313" key="7">
    <source>
        <dbReference type="Proteomes" id="UP001526143"/>
    </source>
</evidence>
<evidence type="ECO:0000256" key="4">
    <source>
        <dbReference type="ARBA" id="ARBA00023163"/>
    </source>
</evidence>
<keyword evidence="3" id="KW-0238">DNA-binding</keyword>
<comment type="caution">
    <text evidence="6">The sequence shown here is derived from an EMBL/GenBank/DDBJ whole genome shotgun (WGS) entry which is preliminary data.</text>
</comment>
<dbReference type="InterPro" id="IPR014284">
    <property type="entry name" value="RNA_pol_sigma-70_dom"/>
</dbReference>
<sequence length="145" mass="16940">MICEEYRDELYRCCLKWMNGNRIDAEDALSDAMLKAWEKVQKYVGEIANFKAWLIRVTHNLCIDIHRERDRVLKQIENIDAIAPHEEQRHQFQYDTLVSDLEQCEKKIVIHHAINNLPTISIAQPNEALRNPRTLGRGGMSKSNP</sequence>
<dbReference type="InterPro" id="IPR039425">
    <property type="entry name" value="RNA_pol_sigma-70-like"/>
</dbReference>
<dbReference type="RefSeq" id="WP_263748092.1">
    <property type="nucleotide sequence ID" value="NZ_JAOWRF010000335.1"/>
</dbReference>
<organism evidence="6 7">
    <name type="scientific">Plectonema radiosum NIES-515</name>
    <dbReference type="NCBI Taxonomy" id="2986073"/>
    <lineage>
        <taxon>Bacteria</taxon>
        <taxon>Bacillati</taxon>
        <taxon>Cyanobacteriota</taxon>
        <taxon>Cyanophyceae</taxon>
        <taxon>Oscillatoriophycideae</taxon>
        <taxon>Oscillatoriales</taxon>
        <taxon>Microcoleaceae</taxon>
        <taxon>Plectonema</taxon>
    </lineage>
</organism>
<keyword evidence="2" id="KW-0731">Sigma factor</keyword>
<keyword evidence="7" id="KW-1185">Reference proteome</keyword>
<dbReference type="InterPro" id="IPR007627">
    <property type="entry name" value="RNA_pol_sigma70_r2"/>
</dbReference>
<dbReference type="Gene3D" id="1.10.1740.10">
    <property type="match status" value="1"/>
</dbReference>
<dbReference type="NCBIfam" id="TIGR02937">
    <property type="entry name" value="sigma70-ECF"/>
    <property type="match status" value="1"/>
</dbReference>
<dbReference type="PANTHER" id="PTHR43133:SF8">
    <property type="entry name" value="RNA POLYMERASE SIGMA FACTOR HI_1459-RELATED"/>
    <property type="match status" value="1"/>
</dbReference>
<dbReference type="Pfam" id="PF04542">
    <property type="entry name" value="Sigma70_r2"/>
    <property type="match status" value="1"/>
</dbReference>
<evidence type="ECO:0000256" key="2">
    <source>
        <dbReference type="ARBA" id="ARBA00023082"/>
    </source>
</evidence>
<dbReference type="EMBL" id="JAOWRF010000335">
    <property type="protein sequence ID" value="MCV3216440.1"/>
    <property type="molecule type" value="Genomic_DNA"/>
</dbReference>
<proteinExistence type="predicted"/>
<dbReference type="InterPro" id="IPR013325">
    <property type="entry name" value="RNA_pol_sigma_r2"/>
</dbReference>
<name>A0ABT3B4Y8_9CYAN</name>
<feature type="domain" description="RNA polymerase sigma-70 region 2" evidence="5">
    <location>
        <begin position="4"/>
        <end position="71"/>
    </location>
</feature>
<reference evidence="6 7" key="1">
    <citation type="submission" date="2022-10" db="EMBL/GenBank/DDBJ databases">
        <title>Identification of biosynthetic pathway for the production of the potent trypsin inhibitor radiosumin.</title>
        <authorList>
            <person name="Fewer D.P."/>
            <person name="Delbaje E."/>
            <person name="Ouyang X."/>
            <person name="Agostino P.D."/>
            <person name="Wahlsten M."/>
            <person name="Jokela J."/>
            <person name="Permi P."/>
            <person name="Haapaniemi E."/>
            <person name="Koistinen H."/>
        </authorList>
    </citation>
    <scope>NUCLEOTIDE SEQUENCE [LARGE SCALE GENOMIC DNA]</scope>
    <source>
        <strain evidence="6 7">NIES-515</strain>
    </source>
</reference>
<evidence type="ECO:0000256" key="3">
    <source>
        <dbReference type="ARBA" id="ARBA00023125"/>
    </source>
</evidence>
<keyword evidence="4" id="KW-0804">Transcription</keyword>
<evidence type="ECO:0000313" key="6">
    <source>
        <dbReference type="EMBL" id="MCV3216440.1"/>
    </source>
</evidence>
<evidence type="ECO:0000256" key="1">
    <source>
        <dbReference type="ARBA" id="ARBA00023015"/>
    </source>
</evidence>
<dbReference type="Proteomes" id="UP001526143">
    <property type="component" value="Unassembled WGS sequence"/>
</dbReference>